<sequence length="708" mass="76919">MVDRVLPMDSSNSGPAGGGRGGGSSGDGSLRDVIDQIYAVSCQMAASSEAAKLKIPQTDENKEACASLAGRLSGVLKTLTDANATLSSELTQIPSEQETHRKDGDGKGFRWLYNVKDRPPGVSESSDENDRAAQHTKARSRVGTSPAAAAAAAASRGGGSSSVGGAAGGIQQQRGSSQGYGRPCLPGLPEGVTGHLGSFVSTKTAARMPKINRETRQKATDSTFGVFRRLTITRDEVDSYKKIQRLEHLQHLGNIQTAYLDVPRVVLCVAECLEGSRATLKELHTIRRWAFPVLTSLQARICLADHVSSTSLVSILEGAPRIERLETGPIEFDSDLWARFVSAVSNCPHITTITCMTIKMDQFGRLNDLKQALDQHWSKPENRDVPRRLGFAVRGASIGVAYGQGADGVEAFDRWVTEDVNCALEWQTDWGGLALDYSSDAANALPAPGGLYGEIARQLIAKTSSVTVKLGGTQSLHQTWRDKLVFPKAETLVIQAKEGASASAVVDSIPEWLVGDGEGAVSRRFPAAQELYVYFPTLPFSDLPSAPSKLSRLVGGLEGLVLVWFRSLSSLALACELLSYVSVTRLEDVSFERPPASNEWPENEPAVWRLRLPRISRGELWYLGELSKEAVRSFVQFLSICRPVRVEFDAQLAEIGLEGEDQTDALRDLRSLAWECFEGLKALYTMTDGSCELNQREEYWLKADLVAK</sequence>
<feature type="compositionally biased region" description="Low complexity" evidence="1">
    <location>
        <begin position="141"/>
        <end position="155"/>
    </location>
</feature>
<dbReference type="PhylomeDB" id="A0A0G4FUQ4"/>
<dbReference type="AlphaFoldDB" id="A0A0G4FUQ4"/>
<name>A0A0G4FUQ4_VITBC</name>
<evidence type="ECO:0000256" key="1">
    <source>
        <dbReference type="SAM" id="MobiDB-lite"/>
    </source>
</evidence>
<dbReference type="InParanoid" id="A0A0G4FUQ4"/>
<feature type="compositionally biased region" description="Low complexity" evidence="1">
    <location>
        <begin position="169"/>
        <end position="182"/>
    </location>
</feature>
<protein>
    <submittedName>
        <fullName evidence="2">Uncharacterized protein</fullName>
    </submittedName>
</protein>
<proteinExistence type="predicted"/>
<dbReference type="VEuPathDB" id="CryptoDB:Vbra_4496"/>
<accession>A0A0G4FUQ4</accession>
<gene>
    <name evidence="2" type="ORF">Vbra_4496</name>
</gene>
<feature type="compositionally biased region" description="Gly residues" evidence="1">
    <location>
        <begin position="15"/>
        <end position="26"/>
    </location>
</feature>
<keyword evidence="3" id="KW-1185">Reference proteome</keyword>
<feature type="compositionally biased region" description="Gly residues" evidence="1">
    <location>
        <begin position="156"/>
        <end position="168"/>
    </location>
</feature>
<feature type="compositionally biased region" description="Basic and acidic residues" evidence="1">
    <location>
        <begin position="97"/>
        <end position="108"/>
    </location>
</feature>
<dbReference type="EMBL" id="CDMY01000504">
    <property type="protein sequence ID" value="CEM18615.1"/>
    <property type="molecule type" value="Genomic_DNA"/>
</dbReference>
<feature type="region of interest" description="Disordered" evidence="1">
    <location>
        <begin position="1"/>
        <end position="30"/>
    </location>
</feature>
<feature type="region of interest" description="Disordered" evidence="1">
    <location>
        <begin position="93"/>
        <end position="187"/>
    </location>
</feature>
<dbReference type="Proteomes" id="UP000041254">
    <property type="component" value="Unassembled WGS sequence"/>
</dbReference>
<evidence type="ECO:0000313" key="3">
    <source>
        <dbReference type="Proteomes" id="UP000041254"/>
    </source>
</evidence>
<organism evidence="2 3">
    <name type="scientific">Vitrella brassicaformis (strain CCMP3155)</name>
    <dbReference type="NCBI Taxonomy" id="1169540"/>
    <lineage>
        <taxon>Eukaryota</taxon>
        <taxon>Sar</taxon>
        <taxon>Alveolata</taxon>
        <taxon>Colpodellida</taxon>
        <taxon>Vitrellaceae</taxon>
        <taxon>Vitrella</taxon>
    </lineage>
</organism>
<reference evidence="2 3" key="1">
    <citation type="submission" date="2014-11" db="EMBL/GenBank/DDBJ databases">
        <authorList>
            <person name="Zhu J."/>
            <person name="Qi W."/>
            <person name="Song R."/>
        </authorList>
    </citation>
    <scope>NUCLEOTIDE SEQUENCE [LARGE SCALE GENOMIC DNA]</scope>
</reference>
<evidence type="ECO:0000313" key="2">
    <source>
        <dbReference type="EMBL" id="CEM18615.1"/>
    </source>
</evidence>